<reference evidence="3" key="1">
    <citation type="journal article" date="2012" name="PLoS Genet.">
        <title>The genomes of the fungal plant pathogens Cladosporium fulvum and Dothistroma septosporum reveal adaptation to different hosts and lifestyles but also signatures of common ancestry.</title>
        <authorList>
            <person name="de Wit P.J.G.M."/>
            <person name="van der Burgt A."/>
            <person name="Oekmen B."/>
            <person name="Stergiopoulos I."/>
            <person name="Abd-Elsalam K.A."/>
            <person name="Aerts A.L."/>
            <person name="Bahkali A.H."/>
            <person name="Beenen H.G."/>
            <person name="Chettri P."/>
            <person name="Cox M.P."/>
            <person name="Datema E."/>
            <person name="de Vries R.P."/>
            <person name="Dhillon B."/>
            <person name="Ganley A.R."/>
            <person name="Griffiths S.A."/>
            <person name="Guo Y."/>
            <person name="Hamelin R.C."/>
            <person name="Henrissat B."/>
            <person name="Kabir M.S."/>
            <person name="Jashni M.K."/>
            <person name="Kema G."/>
            <person name="Klaubauf S."/>
            <person name="Lapidus A."/>
            <person name="Levasseur A."/>
            <person name="Lindquist E."/>
            <person name="Mehrabi R."/>
            <person name="Ohm R.A."/>
            <person name="Owen T.J."/>
            <person name="Salamov A."/>
            <person name="Schwelm A."/>
            <person name="Schijlen E."/>
            <person name="Sun H."/>
            <person name="van den Burg H.A."/>
            <person name="van Ham R.C.H.J."/>
            <person name="Zhang S."/>
            <person name="Goodwin S.B."/>
            <person name="Grigoriev I.V."/>
            <person name="Collemare J."/>
            <person name="Bradshaw R.E."/>
        </authorList>
    </citation>
    <scope>NUCLEOTIDE SEQUENCE [LARGE SCALE GENOMIC DNA]</scope>
    <source>
        <strain evidence="3">NZE10 / CBS 128990</strain>
    </source>
</reference>
<proteinExistence type="predicted"/>
<gene>
    <name evidence="2" type="ORF">DOTSEDRAFT_70196</name>
</gene>
<keyword evidence="3" id="KW-1185">Reference proteome</keyword>
<feature type="region of interest" description="Disordered" evidence="1">
    <location>
        <begin position="72"/>
        <end position="100"/>
    </location>
</feature>
<organism evidence="2 3">
    <name type="scientific">Dothistroma septosporum (strain NZE10 / CBS 128990)</name>
    <name type="common">Red band needle blight fungus</name>
    <name type="synonym">Mycosphaerella pini</name>
    <dbReference type="NCBI Taxonomy" id="675120"/>
    <lineage>
        <taxon>Eukaryota</taxon>
        <taxon>Fungi</taxon>
        <taxon>Dikarya</taxon>
        <taxon>Ascomycota</taxon>
        <taxon>Pezizomycotina</taxon>
        <taxon>Dothideomycetes</taxon>
        <taxon>Dothideomycetidae</taxon>
        <taxon>Mycosphaerellales</taxon>
        <taxon>Mycosphaerellaceae</taxon>
        <taxon>Dothistroma</taxon>
    </lineage>
</organism>
<evidence type="ECO:0000313" key="2">
    <source>
        <dbReference type="EMBL" id="EME46112.1"/>
    </source>
</evidence>
<dbReference type="AlphaFoldDB" id="N1PRW8"/>
<reference evidence="2 3" key="2">
    <citation type="journal article" date="2012" name="PLoS Pathog.">
        <title>Diverse lifestyles and strategies of plant pathogenesis encoded in the genomes of eighteen Dothideomycetes fungi.</title>
        <authorList>
            <person name="Ohm R.A."/>
            <person name="Feau N."/>
            <person name="Henrissat B."/>
            <person name="Schoch C.L."/>
            <person name="Horwitz B.A."/>
            <person name="Barry K.W."/>
            <person name="Condon B.J."/>
            <person name="Copeland A.C."/>
            <person name="Dhillon B."/>
            <person name="Glaser F."/>
            <person name="Hesse C.N."/>
            <person name="Kosti I."/>
            <person name="LaButti K."/>
            <person name="Lindquist E.A."/>
            <person name="Lucas S."/>
            <person name="Salamov A.A."/>
            <person name="Bradshaw R.E."/>
            <person name="Ciuffetti L."/>
            <person name="Hamelin R.C."/>
            <person name="Kema G.H.J."/>
            <person name="Lawrence C."/>
            <person name="Scott J.A."/>
            <person name="Spatafora J.W."/>
            <person name="Turgeon B.G."/>
            <person name="de Wit P.J.G.M."/>
            <person name="Zhong S."/>
            <person name="Goodwin S.B."/>
            <person name="Grigoriev I.V."/>
        </authorList>
    </citation>
    <scope>NUCLEOTIDE SEQUENCE [LARGE SCALE GENOMIC DNA]</scope>
    <source>
        <strain evidence="3">NZE10 / CBS 128990</strain>
    </source>
</reference>
<dbReference type="HOGENOM" id="CLU_2061422_0_0_1"/>
<evidence type="ECO:0000256" key="1">
    <source>
        <dbReference type="SAM" id="MobiDB-lite"/>
    </source>
</evidence>
<feature type="region of interest" description="Disordered" evidence="1">
    <location>
        <begin position="1"/>
        <end position="20"/>
    </location>
</feature>
<dbReference type="EMBL" id="KB446537">
    <property type="protein sequence ID" value="EME46112.1"/>
    <property type="molecule type" value="Genomic_DNA"/>
</dbReference>
<dbReference type="OrthoDB" id="4710340at2759"/>
<evidence type="ECO:0000313" key="3">
    <source>
        <dbReference type="Proteomes" id="UP000016933"/>
    </source>
</evidence>
<accession>N1PRW8</accession>
<name>N1PRW8_DOTSN</name>
<sequence length="119" mass="13149">MQHASVRKNQAYGGGLWNPTKLHNPKKDSVQFTFQHIAWARLPHLIDSAVEDMDPNKRAAVKAGVLDVCKGNSKTGHKALPSAHKKRKSGGGPDAPMKLNTLRLSLTSRDVTAKPYYHR</sequence>
<dbReference type="Proteomes" id="UP000016933">
    <property type="component" value="Unassembled WGS sequence"/>
</dbReference>
<protein>
    <submittedName>
        <fullName evidence="2">Uncharacterized protein</fullName>
    </submittedName>
</protein>